<feature type="modified residue" description="3-oxoalanine (Ser)" evidence="7">
    <location>
        <position position="80"/>
    </location>
</feature>
<feature type="chain" id="PRO_5008032436" evidence="9">
    <location>
        <begin position="27"/>
        <end position="518"/>
    </location>
</feature>
<evidence type="ECO:0000313" key="11">
    <source>
        <dbReference type="EMBL" id="CUP91127.1"/>
    </source>
</evidence>
<dbReference type="EMBL" id="CZAO01000012">
    <property type="protein sequence ID" value="CUP91127.1"/>
    <property type="molecule type" value="Genomic_DNA"/>
</dbReference>
<sequence>MNDNMLKTAMGMMAMGAVLPAGTAYAQKTQQPNVLMLVVDDWGAHDLSLTGSKLYETKNIDRLAEESTVFSQGYVAYPRSVPSRYSLITGRHCSRPQVGAKTDDRKVDAGSYCIAMPFKQAGYQTCIVGKWHLSDGKTMPEDKGFDVNIGAGKAGSTGTYFAPFNKPGVSNPDKLIYGMEDAEPGEYLTDYMSRKMVDYLRNASTSDKPFFAVCSFYAVHTPIEAKKEMTERYRTKIKKMGLGEDPMKKEEAGVAKTQQDHPVYAAMIESVDEGVGKMIQTLKETGMYDNTIIVLISDHGGLSNRGSGNNRELATTNLPFKAGKGHLYEGGLRVPFLIHLPGQKKKAESEVPVVSYDLLPTLADLCNAPVDANAELDGMSLKPLLNGKKSASLQGRDLFWHKASQRPTSTGDYVSTAIRSGRYKLLDFYRQNRIELYDLQEDPGETNNLAAQKPELVKELMAKVENWRKEAGVKMADPKSMNHNDGKLNKGDMPSQPKGAKKNAKKNAKKAGRKAADK</sequence>
<evidence type="ECO:0000259" key="10">
    <source>
        <dbReference type="Pfam" id="PF00884"/>
    </source>
</evidence>
<feature type="compositionally biased region" description="Basic and acidic residues" evidence="8">
    <location>
        <begin position="471"/>
        <end position="490"/>
    </location>
</feature>
<dbReference type="PROSITE" id="PS00149">
    <property type="entry name" value="SULFATASE_2"/>
    <property type="match status" value="1"/>
</dbReference>
<keyword evidence="6" id="KW-0106">Calcium</keyword>
<feature type="signal peptide" evidence="9">
    <location>
        <begin position="1"/>
        <end position="26"/>
    </location>
</feature>
<dbReference type="Proteomes" id="UP000095766">
    <property type="component" value="Unassembled WGS sequence"/>
</dbReference>
<proteinExistence type="inferred from homology"/>
<name>A0A174S5A4_BACUN</name>
<dbReference type="InterPro" id="IPR000917">
    <property type="entry name" value="Sulfatase_N"/>
</dbReference>
<evidence type="ECO:0000256" key="4">
    <source>
        <dbReference type="ARBA" id="ARBA00022729"/>
    </source>
</evidence>
<evidence type="ECO:0000256" key="3">
    <source>
        <dbReference type="ARBA" id="ARBA00022723"/>
    </source>
</evidence>
<dbReference type="Pfam" id="PF00884">
    <property type="entry name" value="Sulfatase"/>
    <property type="match status" value="1"/>
</dbReference>
<keyword evidence="5 11" id="KW-0378">Hydrolase</keyword>
<evidence type="ECO:0000256" key="5">
    <source>
        <dbReference type="ARBA" id="ARBA00022801"/>
    </source>
</evidence>
<dbReference type="Gene3D" id="3.30.1120.10">
    <property type="match status" value="1"/>
</dbReference>
<gene>
    <name evidence="11" type="primary">atsA_2</name>
    <name evidence="11" type="ORF">ERS852510_02641</name>
</gene>
<protein>
    <submittedName>
        <fullName evidence="11">Putative exported sulfatase</fullName>
        <ecNumber evidence="11">3.1.6.1</ecNumber>
    </submittedName>
</protein>
<evidence type="ECO:0000256" key="8">
    <source>
        <dbReference type="SAM" id="MobiDB-lite"/>
    </source>
</evidence>
<dbReference type="EC" id="3.1.6.1" evidence="11"/>
<dbReference type="GO" id="GO:0004065">
    <property type="term" value="F:arylsulfatase activity"/>
    <property type="evidence" value="ECO:0007669"/>
    <property type="project" value="UniProtKB-EC"/>
</dbReference>
<keyword evidence="3" id="KW-0479">Metal-binding</keyword>
<comment type="cofactor">
    <cofactor evidence="1">
        <name>Ca(2+)</name>
        <dbReference type="ChEBI" id="CHEBI:29108"/>
    </cofactor>
</comment>
<evidence type="ECO:0000256" key="2">
    <source>
        <dbReference type="ARBA" id="ARBA00008779"/>
    </source>
</evidence>
<feature type="region of interest" description="Disordered" evidence="8">
    <location>
        <begin position="471"/>
        <end position="518"/>
    </location>
</feature>
<dbReference type="InterPro" id="IPR050738">
    <property type="entry name" value="Sulfatase"/>
</dbReference>
<accession>A0A174S5A4</accession>
<dbReference type="RefSeq" id="WP_057253612.1">
    <property type="nucleotide sequence ID" value="NZ_CZAO01000012.1"/>
</dbReference>
<dbReference type="Gene3D" id="3.40.720.10">
    <property type="entry name" value="Alkaline Phosphatase, subunit A"/>
    <property type="match status" value="1"/>
</dbReference>
<reference evidence="11 12" key="1">
    <citation type="submission" date="2015-09" db="EMBL/GenBank/DDBJ databases">
        <authorList>
            <consortium name="Pathogen Informatics"/>
        </authorList>
    </citation>
    <scope>NUCLEOTIDE SEQUENCE [LARGE SCALE GENOMIC DNA]</scope>
    <source>
        <strain evidence="11 12">2789STDY5834898</strain>
    </source>
</reference>
<dbReference type="AlphaFoldDB" id="A0A174S5A4"/>
<comment type="similarity">
    <text evidence="2">Belongs to the sulfatase family.</text>
</comment>
<dbReference type="InterPro" id="IPR017850">
    <property type="entry name" value="Alkaline_phosphatase_core_sf"/>
</dbReference>
<comment type="PTM">
    <text evidence="7">The conversion to 3-oxoalanine (also known as C-formylglycine, FGly), of a serine or cysteine residue in prokaryotes and of a cysteine residue in eukaryotes, is critical for catalytic activity.</text>
</comment>
<dbReference type="GO" id="GO:0046872">
    <property type="term" value="F:metal ion binding"/>
    <property type="evidence" value="ECO:0007669"/>
    <property type="project" value="UniProtKB-KW"/>
</dbReference>
<organism evidence="11 12">
    <name type="scientific">Bacteroides uniformis</name>
    <dbReference type="NCBI Taxonomy" id="820"/>
    <lineage>
        <taxon>Bacteria</taxon>
        <taxon>Pseudomonadati</taxon>
        <taxon>Bacteroidota</taxon>
        <taxon>Bacteroidia</taxon>
        <taxon>Bacteroidales</taxon>
        <taxon>Bacteroidaceae</taxon>
        <taxon>Bacteroides</taxon>
    </lineage>
</organism>
<evidence type="ECO:0000256" key="7">
    <source>
        <dbReference type="PIRSR" id="PIRSR600917-52"/>
    </source>
</evidence>
<dbReference type="CDD" id="cd16144">
    <property type="entry name" value="ARS_like"/>
    <property type="match status" value="1"/>
</dbReference>
<dbReference type="SUPFAM" id="SSF53649">
    <property type="entry name" value="Alkaline phosphatase-like"/>
    <property type="match status" value="1"/>
</dbReference>
<dbReference type="InterPro" id="IPR024607">
    <property type="entry name" value="Sulfatase_CS"/>
</dbReference>
<keyword evidence="4 9" id="KW-0732">Signal</keyword>
<feature type="domain" description="Sulfatase N-terminal" evidence="10">
    <location>
        <begin position="32"/>
        <end position="366"/>
    </location>
</feature>
<feature type="compositionally biased region" description="Basic residues" evidence="8">
    <location>
        <begin position="499"/>
        <end position="518"/>
    </location>
</feature>
<evidence type="ECO:0000256" key="6">
    <source>
        <dbReference type="ARBA" id="ARBA00022837"/>
    </source>
</evidence>
<dbReference type="PANTHER" id="PTHR42693:SF42">
    <property type="entry name" value="ARYLSULFATASE G"/>
    <property type="match status" value="1"/>
</dbReference>
<dbReference type="PANTHER" id="PTHR42693">
    <property type="entry name" value="ARYLSULFATASE FAMILY MEMBER"/>
    <property type="match status" value="1"/>
</dbReference>
<evidence type="ECO:0000313" key="12">
    <source>
        <dbReference type="Proteomes" id="UP000095766"/>
    </source>
</evidence>
<evidence type="ECO:0000256" key="1">
    <source>
        <dbReference type="ARBA" id="ARBA00001913"/>
    </source>
</evidence>
<evidence type="ECO:0000256" key="9">
    <source>
        <dbReference type="SAM" id="SignalP"/>
    </source>
</evidence>